<protein>
    <submittedName>
        <fullName evidence="2">Uncharacterized protein</fullName>
    </submittedName>
</protein>
<dbReference type="EMBL" id="FWFQ01000017">
    <property type="protein sequence ID" value="SLN48869.1"/>
    <property type="molecule type" value="Genomic_DNA"/>
</dbReference>
<proteinExistence type="predicted"/>
<feature type="signal peptide" evidence="1">
    <location>
        <begin position="1"/>
        <end position="22"/>
    </location>
</feature>
<dbReference type="Proteomes" id="UP000193409">
    <property type="component" value="Unassembled WGS sequence"/>
</dbReference>
<organism evidence="2 3">
    <name type="scientific">Pseudoruegeria aquimaris</name>
    <dbReference type="NCBI Taxonomy" id="393663"/>
    <lineage>
        <taxon>Bacteria</taxon>
        <taxon>Pseudomonadati</taxon>
        <taxon>Pseudomonadota</taxon>
        <taxon>Alphaproteobacteria</taxon>
        <taxon>Rhodobacterales</taxon>
        <taxon>Roseobacteraceae</taxon>
        <taxon>Pseudoruegeria</taxon>
    </lineage>
</organism>
<sequence>MKQTLLAFAAAATVLSAGQAMAGGYVFSIPSVSYPQDATADTTRTPKPATPLFGWLGAK</sequence>
<evidence type="ECO:0000256" key="1">
    <source>
        <dbReference type="SAM" id="SignalP"/>
    </source>
</evidence>
<dbReference type="RefSeq" id="WP_085869071.1">
    <property type="nucleotide sequence ID" value="NZ_FWFQ01000017.1"/>
</dbReference>
<gene>
    <name evidence="2" type="ORF">PSA7680_02531</name>
</gene>
<feature type="chain" id="PRO_5012734862" evidence="1">
    <location>
        <begin position="23"/>
        <end position="59"/>
    </location>
</feature>
<evidence type="ECO:0000313" key="2">
    <source>
        <dbReference type="EMBL" id="SLN48869.1"/>
    </source>
</evidence>
<evidence type="ECO:0000313" key="3">
    <source>
        <dbReference type="Proteomes" id="UP000193409"/>
    </source>
</evidence>
<name>A0A1Y5SXN7_9RHOB</name>
<dbReference type="AlphaFoldDB" id="A0A1Y5SXN7"/>
<accession>A0A1Y5SXN7</accession>
<keyword evidence="1" id="KW-0732">Signal</keyword>
<keyword evidence="3" id="KW-1185">Reference proteome</keyword>
<reference evidence="2 3" key="1">
    <citation type="submission" date="2017-03" db="EMBL/GenBank/DDBJ databases">
        <authorList>
            <person name="Afonso C.L."/>
            <person name="Miller P.J."/>
            <person name="Scott M.A."/>
            <person name="Spackman E."/>
            <person name="Goraichik I."/>
            <person name="Dimitrov K.M."/>
            <person name="Suarez D.L."/>
            <person name="Swayne D.E."/>
        </authorList>
    </citation>
    <scope>NUCLEOTIDE SEQUENCE [LARGE SCALE GENOMIC DNA]</scope>
    <source>
        <strain evidence="2 3">CECT 7680</strain>
    </source>
</reference>